<reference evidence="7" key="1">
    <citation type="journal article" date="2023" name="Plant J.">
        <title>The genome of the king protea, Protea cynaroides.</title>
        <authorList>
            <person name="Chang J."/>
            <person name="Duong T.A."/>
            <person name="Schoeman C."/>
            <person name="Ma X."/>
            <person name="Roodt D."/>
            <person name="Barker N."/>
            <person name="Li Z."/>
            <person name="Van de Peer Y."/>
            <person name="Mizrachi E."/>
        </authorList>
    </citation>
    <scope>NUCLEOTIDE SEQUENCE</scope>
    <source>
        <tissue evidence="7">Young leaves</tissue>
    </source>
</reference>
<dbReference type="CDD" id="cd13132">
    <property type="entry name" value="MATE_eukaryotic"/>
    <property type="match status" value="1"/>
</dbReference>
<organism evidence="7 8">
    <name type="scientific">Protea cynaroides</name>
    <dbReference type="NCBI Taxonomy" id="273540"/>
    <lineage>
        <taxon>Eukaryota</taxon>
        <taxon>Viridiplantae</taxon>
        <taxon>Streptophyta</taxon>
        <taxon>Embryophyta</taxon>
        <taxon>Tracheophyta</taxon>
        <taxon>Spermatophyta</taxon>
        <taxon>Magnoliopsida</taxon>
        <taxon>Proteales</taxon>
        <taxon>Proteaceae</taxon>
        <taxon>Protea</taxon>
    </lineage>
</organism>
<feature type="transmembrane region" description="Helical" evidence="6">
    <location>
        <begin position="334"/>
        <end position="358"/>
    </location>
</feature>
<comment type="caution">
    <text evidence="7">The sequence shown here is derived from an EMBL/GenBank/DDBJ whole genome shotgun (WGS) entry which is preliminary data.</text>
</comment>
<comment type="similarity">
    <text evidence="2 6">Belongs to the multi antimicrobial extrusion (MATE) (TC 2.A.66.1) family.</text>
</comment>
<feature type="transmembrane region" description="Helical" evidence="6">
    <location>
        <begin position="437"/>
        <end position="456"/>
    </location>
</feature>
<feature type="transmembrane region" description="Helical" evidence="6">
    <location>
        <begin position="74"/>
        <end position="97"/>
    </location>
</feature>
<evidence type="ECO:0000256" key="5">
    <source>
        <dbReference type="ARBA" id="ARBA00023136"/>
    </source>
</evidence>
<keyword evidence="8" id="KW-1185">Reference proteome</keyword>
<dbReference type="NCBIfam" id="TIGR00797">
    <property type="entry name" value="matE"/>
    <property type="match status" value="1"/>
</dbReference>
<feature type="transmembrane region" description="Helical" evidence="6">
    <location>
        <begin position="155"/>
        <end position="176"/>
    </location>
</feature>
<evidence type="ECO:0000256" key="3">
    <source>
        <dbReference type="ARBA" id="ARBA00022692"/>
    </source>
</evidence>
<evidence type="ECO:0000256" key="1">
    <source>
        <dbReference type="ARBA" id="ARBA00004141"/>
    </source>
</evidence>
<gene>
    <name evidence="7" type="ORF">NE237_021175</name>
</gene>
<dbReference type="InterPro" id="IPR002528">
    <property type="entry name" value="MATE_fam"/>
</dbReference>
<dbReference type="EMBL" id="JAMYWD010000009">
    <property type="protein sequence ID" value="KAJ4961265.1"/>
    <property type="molecule type" value="Genomic_DNA"/>
</dbReference>
<dbReference type="OrthoDB" id="2126698at2759"/>
<name>A0A9Q0K445_9MAGN</name>
<dbReference type="GO" id="GO:0042910">
    <property type="term" value="F:xenobiotic transmembrane transporter activity"/>
    <property type="evidence" value="ECO:0007669"/>
    <property type="project" value="InterPro"/>
</dbReference>
<feature type="transmembrane region" description="Helical" evidence="6">
    <location>
        <begin position="378"/>
        <end position="398"/>
    </location>
</feature>
<dbReference type="GO" id="GO:0016020">
    <property type="term" value="C:membrane"/>
    <property type="evidence" value="ECO:0007669"/>
    <property type="project" value="UniProtKB-SubCell"/>
</dbReference>
<dbReference type="AlphaFoldDB" id="A0A9Q0K445"/>
<feature type="transmembrane region" description="Helical" evidence="6">
    <location>
        <begin position="293"/>
        <end position="313"/>
    </location>
</feature>
<dbReference type="GO" id="GO:1990961">
    <property type="term" value="P:xenobiotic detoxification by transmembrane export across the plasma membrane"/>
    <property type="evidence" value="ECO:0007669"/>
    <property type="project" value="InterPro"/>
</dbReference>
<feature type="transmembrane region" description="Helical" evidence="6">
    <location>
        <begin position="117"/>
        <end position="135"/>
    </location>
</feature>
<dbReference type="Pfam" id="PF01554">
    <property type="entry name" value="MatE"/>
    <property type="match status" value="2"/>
</dbReference>
<dbReference type="PANTHER" id="PTHR11206">
    <property type="entry name" value="MULTIDRUG RESISTANCE PROTEIN"/>
    <property type="match status" value="1"/>
</dbReference>
<comment type="subcellular location">
    <subcellularLocation>
        <location evidence="1">Membrane</location>
        <topology evidence="1">Multi-pass membrane protein</topology>
    </subcellularLocation>
</comment>
<keyword evidence="5 6" id="KW-0472">Membrane</keyword>
<keyword evidence="4 6" id="KW-1133">Transmembrane helix</keyword>
<feature type="transmembrane region" description="Helical" evidence="6">
    <location>
        <begin position="254"/>
        <end position="273"/>
    </location>
</feature>
<dbReference type="InterPro" id="IPR045069">
    <property type="entry name" value="MATE_euk"/>
</dbReference>
<sequence length="494" mass="53566">MDGEEKLGILSPLIPPSEENMSSVGTMEVVAEMKKQMWLAGPLVCVNFLQFGMQVISIMFVGHLGELSLSSASLGTSFASVTGLSLLTGMGSALETLCGQAYGAKQYHMLGIHMQRAIFVLFIVCIPIAFIWANTGPILMSLGQDPDISKGAGHYARYMIPSVFAYGLLQCIIRFLQTQNIVFPMMIISAMTSLLHIPICWFLVFKTDLSNKGAALAISISYWINMLLLAIYVKFSPACKSTWTGFSREALHNILNFLKLSIPSALMVCIEFWSFEMMVLMAGLLPDPQLETSVLAIILNTCGLTFNISFGLSGTASTRVSNELGAGRPQAARVAVLSVLLMAIADGTILGLTMILLRNIWGSLFSNEEKVVTYVSKTIPLLAASIFLDGFQCALTGIVRGSGWQETGAFVNLGAYYLVGVPSAIVFAFVLHIGGKGLWMGIVCALLVQVLSLLIITMRTNWNIEAAKAKERVNDSKISVDSIEWEAEPLLPSV</sequence>
<feature type="transmembrane region" description="Helical" evidence="6">
    <location>
        <begin position="183"/>
        <end position="204"/>
    </location>
</feature>
<accession>A0A9Q0K445</accession>
<dbReference type="Proteomes" id="UP001141806">
    <property type="component" value="Unassembled WGS sequence"/>
</dbReference>
<evidence type="ECO:0000313" key="8">
    <source>
        <dbReference type="Proteomes" id="UP001141806"/>
    </source>
</evidence>
<evidence type="ECO:0000256" key="6">
    <source>
        <dbReference type="RuleBase" id="RU004914"/>
    </source>
</evidence>
<dbReference type="GO" id="GO:0015297">
    <property type="term" value="F:antiporter activity"/>
    <property type="evidence" value="ECO:0007669"/>
    <property type="project" value="InterPro"/>
</dbReference>
<feature type="transmembrane region" description="Helical" evidence="6">
    <location>
        <begin position="37"/>
        <end position="62"/>
    </location>
</feature>
<protein>
    <recommendedName>
        <fullName evidence="6">Protein DETOXIFICATION</fullName>
    </recommendedName>
    <alternativeName>
        <fullName evidence="6">Multidrug and toxic compound extrusion protein</fullName>
    </alternativeName>
</protein>
<evidence type="ECO:0000256" key="2">
    <source>
        <dbReference type="ARBA" id="ARBA00010199"/>
    </source>
</evidence>
<feature type="transmembrane region" description="Helical" evidence="6">
    <location>
        <begin position="410"/>
        <end position="431"/>
    </location>
</feature>
<proteinExistence type="inferred from homology"/>
<evidence type="ECO:0000256" key="4">
    <source>
        <dbReference type="ARBA" id="ARBA00022989"/>
    </source>
</evidence>
<evidence type="ECO:0000313" key="7">
    <source>
        <dbReference type="EMBL" id="KAJ4961265.1"/>
    </source>
</evidence>
<feature type="transmembrane region" description="Helical" evidence="6">
    <location>
        <begin position="216"/>
        <end position="233"/>
    </location>
</feature>
<keyword evidence="3 6" id="KW-0812">Transmembrane</keyword>